<feature type="region of interest" description="Disordered" evidence="1">
    <location>
        <begin position="1"/>
        <end position="21"/>
    </location>
</feature>
<dbReference type="PANTHER" id="PTHR47269:SF1">
    <property type="entry name" value="PEPTIDYL-PROLYL CIS-TRANS ISOMERASE CYP21-4"/>
    <property type="match status" value="1"/>
</dbReference>
<protein>
    <submittedName>
        <fullName evidence="2">Uncharacterized protein</fullName>
    </submittedName>
</protein>
<keyword evidence="3" id="KW-1185">Reference proteome</keyword>
<accession>A0A4V4H4X1</accession>
<evidence type="ECO:0000256" key="1">
    <source>
        <dbReference type="SAM" id="MobiDB-lite"/>
    </source>
</evidence>
<organism evidence="2 3">
    <name type="scientific">Musa balbisiana</name>
    <name type="common">Banana</name>
    <dbReference type="NCBI Taxonomy" id="52838"/>
    <lineage>
        <taxon>Eukaryota</taxon>
        <taxon>Viridiplantae</taxon>
        <taxon>Streptophyta</taxon>
        <taxon>Embryophyta</taxon>
        <taxon>Tracheophyta</taxon>
        <taxon>Spermatophyta</taxon>
        <taxon>Magnoliopsida</taxon>
        <taxon>Liliopsida</taxon>
        <taxon>Zingiberales</taxon>
        <taxon>Musaceae</taxon>
        <taxon>Musa</taxon>
    </lineage>
</organism>
<comment type="caution">
    <text evidence="2">The sequence shown here is derived from an EMBL/GenBank/DDBJ whole genome shotgun (WGS) entry which is preliminary data.</text>
</comment>
<dbReference type="Proteomes" id="UP000317650">
    <property type="component" value="Chromosome 10"/>
</dbReference>
<dbReference type="AlphaFoldDB" id="A0A4V4H4X1"/>
<dbReference type="PANTHER" id="PTHR47269">
    <property type="entry name" value="PEPTIDYL-PROLYL CIS-TRANS ISOMERASE CYP21-4"/>
    <property type="match status" value="1"/>
</dbReference>
<name>A0A4V4H4X1_MUSBA</name>
<dbReference type="EMBL" id="PYDT01000008">
    <property type="protein sequence ID" value="THU53816.1"/>
    <property type="molecule type" value="Genomic_DNA"/>
</dbReference>
<gene>
    <name evidence="2" type="ORF">C4D60_Mb10t18410</name>
</gene>
<proteinExistence type="predicted"/>
<reference evidence="2 3" key="1">
    <citation type="journal article" date="2019" name="Nat. Plants">
        <title>Genome sequencing of Musa balbisiana reveals subgenome evolution and function divergence in polyploid bananas.</title>
        <authorList>
            <person name="Yao X."/>
        </authorList>
    </citation>
    <scope>NUCLEOTIDE SEQUENCE [LARGE SCALE GENOMIC DNA]</scope>
    <source>
        <strain evidence="3">cv. DH-PKW</strain>
        <tissue evidence="2">Leaves</tissue>
    </source>
</reference>
<feature type="compositionally biased region" description="Polar residues" evidence="1">
    <location>
        <begin position="10"/>
        <end position="21"/>
    </location>
</feature>
<evidence type="ECO:0000313" key="2">
    <source>
        <dbReference type="EMBL" id="THU53816.1"/>
    </source>
</evidence>
<evidence type="ECO:0000313" key="3">
    <source>
        <dbReference type="Proteomes" id="UP000317650"/>
    </source>
</evidence>
<dbReference type="STRING" id="52838.A0A4V4H4X1"/>
<sequence>MEGERIASKHSVTSGQSTGTHLPTYAIFNTAKGSMTIELYKDASRDVEIEEVDTDEHYRPKSPVGIVDIALKQEA</sequence>